<name>A0A9Q7E4H7_HISSO</name>
<dbReference type="Gene3D" id="1.10.268.10">
    <property type="entry name" value="Topoisomerase, domain 3"/>
    <property type="match status" value="1"/>
</dbReference>
<evidence type="ECO:0000256" key="5">
    <source>
        <dbReference type="ARBA" id="ARBA00023136"/>
    </source>
</evidence>
<dbReference type="GO" id="GO:0009330">
    <property type="term" value="C:DNA topoisomerase type II (double strand cut, ATP-hydrolyzing) complex"/>
    <property type="evidence" value="ECO:0007669"/>
    <property type="project" value="TreeGrafter"/>
</dbReference>
<keyword evidence="6 7" id="KW-0413">Isomerase</keyword>
<dbReference type="Gene3D" id="3.30.1360.40">
    <property type="match status" value="1"/>
</dbReference>
<evidence type="ECO:0000256" key="3">
    <source>
        <dbReference type="ARBA" id="ARBA00023029"/>
    </source>
</evidence>
<dbReference type="Proteomes" id="UP000595373">
    <property type="component" value="Chromosome"/>
</dbReference>
<dbReference type="GO" id="GO:0005694">
    <property type="term" value="C:chromosome"/>
    <property type="evidence" value="ECO:0007669"/>
    <property type="project" value="InterPro"/>
</dbReference>
<keyword evidence="5 7" id="KW-0472">Membrane</keyword>
<dbReference type="InterPro" id="IPR006691">
    <property type="entry name" value="GyrA/parC_rep"/>
</dbReference>
<dbReference type="Gene3D" id="2.120.10.90">
    <property type="entry name" value="DNA gyrase/topoisomerase IV, subunit A, C-terminal"/>
    <property type="match status" value="1"/>
</dbReference>
<dbReference type="FunFam" id="1.10.268.10:FF:000001">
    <property type="entry name" value="DNA gyrase subunit A"/>
    <property type="match status" value="1"/>
</dbReference>
<comment type="catalytic activity">
    <reaction evidence="1 7 8">
        <text>ATP-dependent breakage, passage and rejoining of double-stranded DNA.</text>
        <dbReference type="EC" id="5.6.2.2"/>
    </reaction>
</comment>
<evidence type="ECO:0000313" key="11">
    <source>
        <dbReference type="EMBL" id="QQF81605.1"/>
    </source>
</evidence>
<dbReference type="RefSeq" id="WP_075293813.1">
    <property type="nucleotide sequence ID" value="NZ_CP018802.1"/>
</dbReference>
<dbReference type="InterPro" id="IPR035516">
    <property type="entry name" value="Gyrase/topoIV_suA_C"/>
</dbReference>
<dbReference type="PROSITE" id="PS52040">
    <property type="entry name" value="TOPO_IIA"/>
    <property type="match status" value="1"/>
</dbReference>
<dbReference type="InterPro" id="IPR002205">
    <property type="entry name" value="Topo_IIA_dom_A"/>
</dbReference>
<dbReference type="FunFam" id="3.30.1360.40:FF:000005">
    <property type="entry name" value="DNA topoisomerase 4 subunit A"/>
    <property type="match status" value="1"/>
</dbReference>
<evidence type="ECO:0000259" key="10">
    <source>
        <dbReference type="PROSITE" id="PS52040"/>
    </source>
</evidence>
<keyword evidence="3 7" id="KW-0799">Topoisomerase</keyword>
<feature type="site" description="Interaction with DNA" evidence="7">
    <location>
        <position position="44"/>
    </location>
</feature>
<dbReference type="CDD" id="cd00187">
    <property type="entry name" value="TOP4c"/>
    <property type="match status" value="1"/>
</dbReference>
<dbReference type="GO" id="GO:0019897">
    <property type="term" value="C:extrinsic component of plasma membrane"/>
    <property type="evidence" value="ECO:0007669"/>
    <property type="project" value="UniProtKB-UniRule"/>
</dbReference>
<evidence type="ECO:0000256" key="8">
    <source>
        <dbReference type="PROSITE-ProRule" id="PRU01384"/>
    </source>
</evidence>
<dbReference type="GO" id="GO:0005524">
    <property type="term" value="F:ATP binding"/>
    <property type="evidence" value="ECO:0007669"/>
    <property type="project" value="InterPro"/>
</dbReference>
<dbReference type="NCBIfam" id="TIGR01062">
    <property type="entry name" value="parC_Gneg"/>
    <property type="match status" value="1"/>
</dbReference>
<dbReference type="PANTHER" id="PTHR43493">
    <property type="entry name" value="DNA GYRASE/TOPOISOMERASE SUBUNIT A"/>
    <property type="match status" value="1"/>
</dbReference>
<proteinExistence type="inferred from homology"/>
<feature type="site" description="Interaction with DNA" evidence="7">
    <location>
        <position position="82"/>
    </location>
</feature>
<evidence type="ECO:0000256" key="1">
    <source>
        <dbReference type="ARBA" id="ARBA00000185"/>
    </source>
</evidence>
<dbReference type="NCBIfam" id="NF004044">
    <property type="entry name" value="PRK05561.1"/>
    <property type="match status" value="1"/>
</dbReference>
<dbReference type="SMART" id="SM00434">
    <property type="entry name" value="TOP4c"/>
    <property type="match status" value="1"/>
</dbReference>
<feature type="active site" description="O-(5'-phospho-DNA)-tyrosine intermediate" evidence="7 8">
    <location>
        <position position="125"/>
    </location>
</feature>
<evidence type="ECO:0000313" key="12">
    <source>
        <dbReference type="Proteomes" id="UP000595373"/>
    </source>
</evidence>
<feature type="site" description="Interaction with DNA" evidence="7">
    <location>
        <position position="80"/>
    </location>
</feature>
<dbReference type="InterPro" id="IPR013757">
    <property type="entry name" value="Topo_IIA_A_a_sf"/>
</dbReference>
<dbReference type="GO" id="GO:0003918">
    <property type="term" value="F:DNA topoisomerase type II (double strand cut, ATP-hydrolyzing) activity"/>
    <property type="evidence" value="ECO:0007669"/>
    <property type="project" value="UniProtKB-UniRule"/>
</dbReference>
<comment type="function">
    <text evidence="7">Topoisomerase IV is essential for chromosome segregation. It relaxes supercoiled DNA. Performs the decatenation events required during the replication of a circular DNA molecule.</text>
</comment>
<dbReference type="GO" id="GO:0005737">
    <property type="term" value="C:cytoplasm"/>
    <property type="evidence" value="ECO:0007669"/>
    <property type="project" value="TreeGrafter"/>
</dbReference>
<dbReference type="InterPro" id="IPR005742">
    <property type="entry name" value="TopoIV_A_Gneg"/>
</dbReference>
<keyword evidence="9" id="KW-0175">Coiled coil</keyword>
<dbReference type="GO" id="GO:0007059">
    <property type="term" value="P:chromosome segregation"/>
    <property type="evidence" value="ECO:0007669"/>
    <property type="project" value="UniProtKB-UniRule"/>
</dbReference>
<dbReference type="GO" id="GO:0003677">
    <property type="term" value="F:DNA binding"/>
    <property type="evidence" value="ECO:0007669"/>
    <property type="project" value="UniProtKB-UniRule"/>
</dbReference>
<dbReference type="Gene3D" id="3.90.199.10">
    <property type="entry name" value="Topoisomerase II, domain 5"/>
    <property type="match status" value="1"/>
</dbReference>
<dbReference type="Pfam" id="PF03989">
    <property type="entry name" value="DNA_gyraseA_C"/>
    <property type="match status" value="2"/>
</dbReference>
<dbReference type="EMBL" id="CP066558">
    <property type="protein sequence ID" value="QQF81605.1"/>
    <property type="molecule type" value="Genomic_DNA"/>
</dbReference>
<dbReference type="AlphaFoldDB" id="A0A9Q7E4H7"/>
<protein>
    <recommendedName>
        <fullName evidence="7">DNA topoisomerase 4 subunit A</fullName>
        <ecNumber evidence="7">5.6.2.2</ecNumber>
    </recommendedName>
    <alternativeName>
        <fullName evidence="7">Topoisomerase IV subunit A</fullName>
    </alternativeName>
</protein>
<dbReference type="InterPro" id="IPR013760">
    <property type="entry name" value="Topo_IIA-like_dom_sf"/>
</dbReference>
<feature type="site" description="Transition state stabilizer" evidence="7">
    <location>
        <position position="124"/>
    </location>
</feature>
<gene>
    <name evidence="7 11" type="primary">parC</name>
    <name evidence="11" type="ORF">JFL49_05795</name>
</gene>
<evidence type="ECO:0000256" key="9">
    <source>
        <dbReference type="SAM" id="Coils"/>
    </source>
</evidence>
<evidence type="ECO:0000256" key="7">
    <source>
        <dbReference type="HAMAP-Rule" id="MF_00936"/>
    </source>
</evidence>
<dbReference type="Pfam" id="PF00521">
    <property type="entry name" value="DNA_topoisoIV"/>
    <property type="match status" value="1"/>
</dbReference>
<dbReference type="EC" id="5.6.2.2" evidence="7"/>
<keyword evidence="4 7" id="KW-0238">DNA-binding</keyword>
<feature type="coiled-coil region" evidence="9">
    <location>
        <begin position="428"/>
        <end position="458"/>
    </location>
</feature>
<comment type="subunit">
    <text evidence="7">Heterotetramer composed of ParC and ParE.</text>
</comment>
<sequence>MKTEMNYEGIEQMPLRQFTEKAYLNYSMYVIMDRALPFIGDGLKPVQRRIIYAMSELGLNASAKYKKSARTVGDVLGKFHPHGDSACYEAMVLMAQPFSYRYPLVDGQGNWGAPDDPKSFAAMRYTESRLSKISEILLSELGQGTVNYQANFDGTLEEPQYLPARLPHILLNGTTGIAVGMATDIPPHNLNEVADATIMLLDNPNADLDQLMTALQGPDFPTEAEIISPKEEIRKIYEQGRGSIKMRAVWKKENGEIIITALPHQSSPSKIVAQIAEQMQNKKLPMVEDIRDEADHENPIRLVIVPRSNRVDTDALMAHLFATTDLEKSYRVNMNMIGLDNKPAVKNLVQILTEWLTFRRQTVTRRLQYRLDKVLARLHILDGLLIAFLNIDEIIEIIRNEDKPKEILIARFNLTDEQAEAILNLRLRHLAKLEEQELQAEKNNLAKERNSLEQILNSEIRLNNLIKKEIQQDAKTFASPRLSPLVERAEAKAISETDMTPSEPITIILSEMGWVRCAKGHDINARALSYKTGDNYLTHACGKSNQPVVFIDSTGRSYTLDPLSLPSARSQGEPLTGKLTLPSGATIEHLLIENENQSLLMASDAGYGFICKFEDLVSRNKAGKAVISLPENANVLPPLVLQNSTALLVALTSMNRMLVFPVADLPELSKGKGNKIIHIPAANAKERSELLVKLFLISEKTSLVFHAGKRKVTLKPEDIQKFRAERGRKGSPLPRGLHNGVTIELIDS</sequence>
<dbReference type="HAMAP" id="MF_00936">
    <property type="entry name" value="ParC_type1"/>
    <property type="match status" value="1"/>
</dbReference>
<comment type="subcellular location">
    <subcellularLocation>
        <location evidence="7">Cell membrane</location>
        <topology evidence="7">Peripheral membrane protein</topology>
    </subcellularLocation>
</comment>
<reference evidence="11 12" key="1">
    <citation type="submission" date="2020-12" db="EMBL/GenBank/DDBJ databases">
        <title>ASc-MMNZ-VFA-070.</title>
        <authorList>
            <person name="Schryvers A."/>
            <person name="Mostafa Nazari M."/>
            <person name="Farshchi Andisi V."/>
            <person name="Timsit E."/>
            <person name="Walter Morck D."/>
        </authorList>
    </citation>
    <scope>NUCLEOTIDE SEQUENCE [LARGE SCALE GENOMIC DNA]</scope>
    <source>
        <strain evidence="11 12">ASc-MMNZ-VFA-070</strain>
    </source>
</reference>
<feature type="domain" description="Topo IIA-type catalytic" evidence="10">
    <location>
        <begin position="36"/>
        <end position="499"/>
    </location>
</feature>
<evidence type="ECO:0000256" key="2">
    <source>
        <dbReference type="ARBA" id="ARBA00022475"/>
    </source>
</evidence>
<comment type="similarity">
    <text evidence="7">Belongs to the type II topoisomerase GyrA/ParC subunit family. ParC type 1 subfamily.</text>
</comment>
<evidence type="ECO:0000256" key="6">
    <source>
        <dbReference type="ARBA" id="ARBA00023235"/>
    </source>
</evidence>
<dbReference type="InterPro" id="IPR013758">
    <property type="entry name" value="Topo_IIA_A/C_ab"/>
</dbReference>
<dbReference type="SUPFAM" id="SSF56719">
    <property type="entry name" value="Type II DNA topoisomerase"/>
    <property type="match status" value="1"/>
</dbReference>
<keyword evidence="12" id="KW-1185">Reference proteome</keyword>
<dbReference type="SUPFAM" id="SSF101904">
    <property type="entry name" value="GyrA/ParC C-terminal domain-like"/>
    <property type="match status" value="1"/>
</dbReference>
<keyword evidence="2 7" id="KW-1003">Cell membrane</keyword>
<evidence type="ECO:0000256" key="4">
    <source>
        <dbReference type="ARBA" id="ARBA00023125"/>
    </source>
</evidence>
<dbReference type="OrthoDB" id="9806486at2"/>
<accession>A0A9Q7E4H7</accession>
<dbReference type="GO" id="GO:0006265">
    <property type="term" value="P:DNA topological change"/>
    <property type="evidence" value="ECO:0007669"/>
    <property type="project" value="UniProtKB-UniRule"/>
</dbReference>
<dbReference type="PANTHER" id="PTHR43493:SF1">
    <property type="entry name" value="DNA TOPOISOMERASE 4 SUBUNIT A"/>
    <property type="match status" value="1"/>
</dbReference>
<organism evidence="11 12">
    <name type="scientific">Histophilus somni</name>
    <name type="common">Haemophilus somnus</name>
    <dbReference type="NCBI Taxonomy" id="731"/>
    <lineage>
        <taxon>Bacteria</taxon>
        <taxon>Pseudomonadati</taxon>
        <taxon>Pseudomonadota</taxon>
        <taxon>Gammaproteobacteria</taxon>
        <taxon>Pasteurellales</taxon>
        <taxon>Pasteurellaceae</taxon>
        <taxon>Histophilus</taxon>
    </lineage>
</organism>
<dbReference type="InterPro" id="IPR050220">
    <property type="entry name" value="Type_II_DNA_Topoisomerases"/>
</dbReference>